<reference evidence="3 4" key="1">
    <citation type="submission" date="2019-05" db="EMBL/GenBank/DDBJ databases">
        <title>Pseudomonas edaphica sp. nov., isolated from rhizospheric soil of Cistus ladanifer L. in Spain.</title>
        <authorList>
            <person name="Peix A."/>
        </authorList>
    </citation>
    <scope>NUCLEOTIDE SEQUENCE [LARGE SCALE GENOMIC DNA]</scope>
    <source>
        <strain evidence="3 4">RD25</strain>
    </source>
</reference>
<dbReference type="SUPFAM" id="SSF53187">
    <property type="entry name" value="Zn-dependent exopeptidases"/>
    <property type="match status" value="1"/>
</dbReference>
<dbReference type="EMBL" id="VBVZ01000282">
    <property type="protein sequence ID" value="TLG90238.1"/>
    <property type="molecule type" value="Genomic_DNA"/>
</dbReference>
<gene>
    <name evidence="3" type="ORF">FEM54_18510</name>
</gene>
<evidence type="ECO:0000256" key="2">
    <source>
        <dbReference type="ARBA" id="ARBA00022801"/>
    </source>
</evidence>
<organism evidence="3 4">
    <name type="scientific">Pseudomonas edaphica</name>
    <dbReference type="NCBI Taxonomy" id="2006980"/>
    <lineage>
        <taxon>Bacteria</taxon>
        <taxon>Pseudomonadati</taxon>
        <taxon>Pseudomonadota</taxon>
        <taxon>Gammaproteobacteria</taxon>
        <taxon>Pseudomonadales</taxon>
        <taxon>Pseudomonadaceae</taxon>
        <taxon>Pseudomonas</taxon>
    </lineage>
</organism>
<accession>A0ABY2U2G2</accession>
<feature type="non-terminal residue" evidence="3">
    <location>
        <position position="1"/>
    </location>
</feature>
<comment type="caution">
    <text evidence="3">The sequence shown here is derived from an EMBL/GenBank/DDBJ whole genome shotgun (WGS) entry which is preliminary data.</text>
</comment>
<evidence type="ECO:0000313" key="3">
    <source>
        <dbReference type="EMBL" id="TLG90238.1"/>
    </source>
</evidence>
<proteinExistence type="predicted"/>
<keyword evidence="1" id="KW-0479">Metal-binding</keyword>
<name>A0ABY2U2G2_9PSED</name>
<protein>
    <submittedName>
        <fullName evidence="3">M42 family metallopeptidase</fullName>
    </submittedName>
</protein>
<evidence type="ECO:0000313" key="4">
    <source>
        <dbReference type="Proteomes" id="UP000304941"/>
    </source>
</evidence>
<keyword evidence="2" id="KW-0378">Hydrolase</keyword>
<dbReference type="Pfam" id="PF05343">
    <property type="entry name" value="Peptidase_M42"/>
    <property type="match status" value="1"/>
</dbReference>
<keyword evidence="4" id="KW-1185">Reference proteome</keyword>
<evidence type="ECO:0000256" key="1">
    <source>
        <dbReference type="ARBA" id="ARBA00022723"/>
    </source>
</evidence>
<sequence length="89" mass="9347">IINTGDEKGYYTRDIVMALAAAAERCGYSPQYALLVDFASDASAVLSNGSSARAGCVAIPTENTHGYELILDGAVRACSATLCEYLMTC</sequence>
<dbReference type="Gene3D" id="3.40.630.10">
    <property type="entry name" value="Zn peptidases"/>
    <property type="match status" value="1"/>
</dbReference>
<dbReference type="Proteomes" id="UP000304941">
    <property type="component" value="Unassembled WGS sequence"/>
</dbReference>
<dbReference type="InterPro" id="IPR008007">
    <property type="entry name" value="Peptidase_M42"/>
</dbReference>